<organism evidence="2 3">
    <name type="scientific">Cryobacterium cheniae</name>
    <dbReference type="NCBI Taxonomy" id="1259262"/>
    <lineage>
        <taxon>Bacteria</taxon>
        <taxon>Bacillati</taxon>
        <taxon>Actinomycetota</taxon>
        <taxon>Actinomycetes</taxon>
        <taxon>Micrococcales</taxon>
        <taxon>Microbacteriaceae</taxon>
        <taxon>Cryobacterium</taxon>
    </lineage>
</organism>
<evidence type="ECO:0000313" key="2">
    <source>
        <dbReference type="EMBL" id="TFC75859.1"/>
    </source>
</evidence>
<keyword evidence="1" id="KW-0472">Membrane</keyword>
<sequence>MLTALATFQLLLAAGLPFGRFAWGGQHPVLPPRLRVGSMLAVVTYAIFAFIALERVDVTNVFTDPLVAVITMWVIAGYLMLSVLPNLASKSAKEKRVMVPVSLTLGILATLIAVG</sequence>
<evidence type="ECO:0000256" key="1">
    <source>
        <dbReference type="SAM" id="Phobius"/>
    </source>
</evidence>
<keyword evidence="1" id="KW-0812">Transmembrane</keyword>
<proteinExistence type="predicted"/>
<dbReference type="AlphaFoldDB" id="A0A4R8XLS6"/>
<gene>
    <name evidence="2" type="ORF">E3T23_14895</name>
</gene>
<keyword evidence="3" id="KW-1185">Reference proteome</keyword>
<evidence type="ECO:0000313" key="3">
    <source>
        <dbReference type="Proteomes" id="UP000298433"/>
    </source>
</evidence>
<protein>
    <submittedName>
        <fullName evidence="2">Uncharacterized protein</fullName>
    </submittedName>
</protein>
<dbReference type="Proteomes" id="UP000298433">
    <property type="component" value="Unassembled WGS sequence"/>
</dbReference>
<feature type="transmembrane region" description="Helical" evidence="1">
    <location>
        <begin position="34"/>
        <end position="53"/>
    </location>
</feature>
<feature type="transmembrane region" description="Helical" evidence="1">
    <location>
        <begin position="97"/>
        <end position="114"/>
    </location>
</feature>
<name>A0A4R8XLS6_9MICO</name>
<dbReference type="OrthoDB" id="1524823at2"/>
<feature type="transmembrane region" description="Helical" evidence="1">
    <location>
        <begin position="65"/>
        <end position="85"/>
    </location>
</feature>
<reference evidence="2 3" key="1">
    <citation type="submission" date="2019-03" db="EMBL/GenBank/DDBJ databases">
        <title>Genomics of glacier-inhabiting Cryobacterium strains.</title>
        <authorList>
            <person name="Liu Q."/>
            <person name="Xin Y.-H."/>
        </authorList>
    </citation>
    <scope>NUCLEOTIDE SEQUENCE [LARGE SCALE GENOMIC DNA]</scope>
    <source>
        <strain evidence="2 3">TMT2-48-2</strain>
    </source>
</reference>
<keyword evidence="1" id="KW-1133">Transmembrane helix</keyword>
<comment type="caution">
    <text evidence="2">The sequence shown here is derived from an EMBL/GenBank/DDBJ whole genome shotgun (WGS) entry which is preliminary data.</text>
</comment>
<accession>A0A4R8XLS6</accession>
<dbReference type="EMBL" id="SOGN01000071">
    <property type="protein sequence ID" value="TFC75859.1"/>
    <property type="molecule type" value="Genomic_DNA"/>
</dbReference>